<feature type="domain" description="FZ" evidence="11">
    <location>
        <begin position="1"/>
        <end position="95"/>
    </location>
</feature>
<dbReference type="SUPFAM" id="SSF50242">
    <property type="entry name" value="TIMP-like"/>
    <property type="match status" value="1"/>
</dbReference>
<dbReference type="GO" id="GO:0005615">
    <property type="term" value="C:extracellular space"/>
    <property type="evidence" value="ECO:0007669"/>
    <property type="project" value="TreeGrafter"/>
</dbReference>
<dbReference type="PANTHER" id="PTHR11309">
    <property type="entry name" value="FRIZZLED"/>
    <property type="match status" value="1"/>
</dbReference>
<keyword evidence="4" id="KW-0964">Secreted</keyword>
<feature type="domain" description="NTR" evidence="12">
    <location>
        <begin position="106"/>
        <end position="232"/>
    </location>
</feature>
<reference evidence="13 15" key="2">
    <citation type="journal article" date="2013" name="Nature">
        <title>Insights into bilaterian evolution from three spiralian genomes.</title>
        <authorList>
            <person name="Simakov O."/>
            <person name="Marletaz F."/>
            <person name="Cho S.J."/>
            <person name="Edsinger-Gonzales E."/>
            <person name="Havlak P."/>
            <person name="Hellsten U."/>
            <person name="Kuo D.H."/>
            <person name="Larsson T."/>
            <person name="Lv J."/>
            <person name="Arendt D."/>
            <person name="Savage R."/>
            <person name="Osoegawa K."/>
            <person name="de Jong P."/>
            <person name="Grimwood J."/>
            <person name="Chapman J.A."/>
            <person name="Shapiro H."/>
            <person name="Aerts A."/>
            <person name="Otillar R.P."/>
            <person name="Terry A.Y."/>
            <person name="Boore J.L."/>
            <person name="Grigoriev I.V."/>
            <person name="Lindberg D.R."/>
            <person name="Seaver E.C."/>
            <person name="Weisblat D.A."/>
            <person name="Putnam N.H."/>
            <person name="Rokhsar D.S."/>
        </authorList>
    </citation>
    <scope>NUCLEOTIDE SEQUENCE</scope>
    <source>
        <strain evidence="13 15">I ESC-2004</strain>
    </source>
</reference>
<feature type="compositionally biased region" description="Basic residues" evidence="10">
    <location>
        <begin position="265"/>
        <end position="274"/>
    </location>
</feature>
<comment type="similarity">
    <text evidence="2">Belongs to the secreted frizzled-related protein (sFRP) family.</text>
</comment>
<feature type="region of interest" description="Disordered" evidence="10">
    <location>
        <begin position="243"/>
        <end position="349"/>
    </location>
</feature>
<keyword evidence="3" id="KW-0217">Developmental protein</keyword>
<dbReference type="Pfam" id="PF01392">
    <property type="entry name" value="Fz"/>
    <property type="match status" value="1"/>
</dbReference>
<dbReference type="OrthoDB" id="5985572at2759"/>
<dbReference type="Proteomes" id="UP000014760">
    <property type="component" value="Unassembled WGS sequence"/>
</dbReference>
<evidence type="ECO:0000313" key="15">
    <source>
        <dbReference type="Proteomes" id="UP000014760"/>
    </source>
</evidence>
<keyword evidence="5" id="KW-0879">Wnt signaling pathway</keyword>
<dbReference type="PROSITE" id="PS50038">
    <property type="entry name" value="FZ"/>
    <property type="match status" value="1"/>
</dbReference>
<dbReference type="InterPro" id="IPR020067">
    <property type="entry name" value="Frizzled_dom"/>
</dbReference>
<dbReference type="EMBL" id="KB292570">
    <property type="protein sequence ID" value="ELU17320.1"/>
    <property type="molecule type" value="Genomic_DNA"/>
</dbReference>
<evidence type="ECO:0000256" key="5">
    <source>
        <dbReference type="ARBA" id="ARBA00022687"/>
    </source>
</evidence>
<evidence type="ECO:0000313" key="14">
    <source>
        <dbReference type="EnsemblMetazoa" id="CapteP167676"/>
    </source>
</evidence>
<feature type="disulfide bond" evidence="9">
    <location>
        <begin position="58"/>
        <end position="82"/>
    </location>
</feature>
<evidence type="ECO:0000256" key="3">
    <source>
        <dbReference type="ARBA" id="ARBA00022473"/>
    </source>
</evidence>
<evidence type="ECO:0000256" key="8">
    <source>
        <dbReference type="ARBA" id="ARBA00023157"/>
    </source>
</evidence>
<evidence type="ECO:0000256" key="4">
    <source>
        <dbReference type="ARBA" id="ARBA00022525"/>
    </source>
</evidence>
<evidence type="ECO:0000259" key="11">
    <source>
        <dbReference type="PROSITE" id="PS50038"/>
    </source>
</evidence>
<dbReference type="AlphaFoldDB" id="R7VL55"/>
<evidence type="ECO:0000256" key="2">
    <source>
        <dbReference type="ARBA" id="ARBA00010054"/>
    </source>
</evidence>
<accession>R7VL55</accession>
<dbReference type="EMBL" id="AMQN01004080">
    <property type="status" value="NOT_ANNOTATED_CDS"/>
    <property type="molecule type" value="Genomic_DNA"/>
</dbReference>
<protein>
    <recommendedName>
        <fullName evidence="16">FZ domain-containing protein</fullName>
    </recommendedName>
</protein>
<evidence type="ECO:0000256" key="9">
    <source>
        <dbReference type="PROSITE-ProRule" id="PRU00090"/>
    </source>
</evidence>
<evidence type="ECO:0000256" key="10">
    <source>
        <dbReference type="SAM" id="MobiDB-lite"/>
    </source>
</evidence>
<feature type="compositionally biased region" description="Basic residues" evidence="10">
    <location>
        <begin position="340"/>
        <end position="349"/>
    </location>
</feature>
<dbReference type="GO" id="GO:0035567">
    <property type="term" value="P:non-canonical Wnt signaling pathway"/>
    <property type="evidence" value="ECO:0007669"/>
    <property type="project" value="TreeGrafter"/>
</dbReference>
<dbReference type="PROSITE" id="PS50189">
    <property type="entry name" value="NTR"/>
    <property type="match status" value="1"/>
</dbReference>
<dbReference type="InterPro" id="IPR036790">
    <property type="entry name" value="Frizzled_dom_sf"/>
</dbReference>
<evidence type="ECO:0000256" key="1">
    <source>
        <dbReference type="ARBA" id="ARBA00004613"/>
    </source>
</evidence>
<keyword evidence="15" id="KW-1185">Reference proteome</keyword>
<reference evidence="15" key="1">
    <citation type="submission" date="2012-12" db="EMBL/GenBank/DDBJ databases">
        <authorList>
            <person name="Hellsten U."/>
            <person name="Grimwood J."/>
            <person name="Chapman J.A."/>
            <person name="Shapiro H."/>
            <person name="Aerts A."/>
            <person name="Otillar R.P."/>
            <person name="Terry A.Y."/>
            <person name="Boore J.L."/>
            <person name="Simakov O."/>
            <person name="Marletaz F."/>
            <person name="Cho S.-J."/>
            <person name="Edsinger-Gonzales E."/>
            <person name="Havlak P."/>
            <person name="Kuo D.-H."/>
            <person name="Larsson T."/>
            <person name="Lv J."/>
            <person name="Arendt D."/>
            <person name="Savage R."/>
            <person name="Osoegawa K."/>
            <person name="de Jong P."/>
            <person name="Lindberg D.R."/>
            <person name="Seaver E.C."/>
            <person name="Weisblat D.A."/>
            <person name="Putnam N.H."/>
            <person name="Grigoriev I.V."/>
            <person name="Rokhsar D.S."/>
        </authorList>
    </citation>
    <scope>NUCLEOTIDE SEQUENCE</scope>
    <source>
        <strain evidence="15">I ESC-2004</strain>
    </source>
</reference>
<dbReference type="GO" id="GO:0030154">
    <property type="term" value="P:cell differentiation"/>
    <property type="evidence" value="ECO:0007669"/>
    <property type="project" value="UniProtKB-KW"/>
</dbReference>
<dbReference type="InterPro" id="IPR001134">
    <property type="entry name" value="Netrin_domain"/>
</dbReference>
<dbReference type="EnsemblMetazoa" id="CapteT167676">
    <property type="protein sequence ID" value="CapteP167676"/>
    <property type="gene ID" value="CapteG167676"/>
</dbReference>
<evidence type="ECO:0000259" key="12">
    <source>
        <dbReference type="PROSITE" id="PS50189"/>
    </source>
</evidence>
<dbReference type="FunFam" id="1.10.2000.10:FF:000001">
    <property type="entry name" value="secreted frizzled-related protein 2"/>
    <property type="match status" value="1"/>
</dbReference>
<comment type="subcellular location">
    <subcellularLocation>
        <location evidence="1">Secreted</location>
    </subcellularLocation>
</comment>
<dbReference type="OMA" id="AMLEHMC"/>
<dbReference type="Gene3D" id="2.40.50.120">
    <property type="match status" value="1"/>
</dbReference>
<proteinExistence type="inferred from homology"/>
<dbReference type="Gene3D" id="1.10.2000.10">
    <property type="entry name" value="Frizzled cysteine-rich domain"/>
    <property type="match status" value="1"/>
</dbReference>
<dbReference type="SMART" id="SM00063">
    <property type="entry name" value="FRI"/>
    <property type="match status" value="1"/>
</dbReference>
<feature type="compositionally biased region" description="Basic and acidic residues" evidence="10">
    <location>
        <begin position="309"/>
        <end position="323"/>
    </location>
</feature>
<comment type="caution">
    <text evidence="9">Lacks conserved residue(s) required for the propagation of feature annotation.</text>
</comment>
<dbReference type="SUPFAM" id="SSF63501">
    <property type="entry name" value="Frizzled cysteine-rich domain"/>
    <property type="match status" value="1"/>
</dbReference>
<dbReference type="STRING" id="283909.R7VL55"/>
<keyword evidence="8 9" id="KW-1015">Disulfide bond</keyword>
<organism evidence="13">
    <name type="scientific">Capitella teleta</name>
    <name type="common">Polychaete worm</name>
    <dbReference type="NCBI Taxonomy" id="283909"/>
    <lineage>
        <taxon>Eukaryota</taxon>
        <taxon>Metazoa</taxon>
        <taxon>Spiralia</taxon>
        <taxon>Lophotrochozoa</taxon>
        <taxon>Annelida</taxon>
        <taxon>Polychaeta</taxon>
        <taxon>Sedentaria</taxon>
        <taxon>Scolecida</taxon>
        <taxon>Capitellidae</taxon>
        <taxon>Capitella</taxon>
    </lineage>
</organism>
<feature type="compositionally biased region" description="Basic and acidic residues" evidence="10">
    <location>
        <begin position="330"/>
        <end position="339"/>
    </location>
</feature>
<reference evidence="14" key="3">
    <citation type="submission" date="2015-06" db="UniProtKB">
        <authorList>
            <consortium name="EnsemblMetazoa"/>
        </authorList>
    </citation>
    <scope>IDENTIFICATION</scope>
</reference>
<keyword evidence="7" id="KW-0221">Differentiation</keyword>
<evidence type="ECO:0000256" key="6">
    <source>
        <dbReference type="ARBA" id="ARBA00022729"/>
    </source>
</evidence>
<dbReference type="GO" id="GO:0017147">
    <property type="term" value="F:Wnt-protein binding"/>
    <property type="evidence" value="ECO:0007669"/>
    <property type="project" value="TreeGrafter"/>
</dbReference>
<dbReference type="PANTHER" id="PTHR11309:SF148">
    <property type="entry name" value="SECRETED FRIZZLED-RELATED PROTEIN 1"/>
    <property type="match status" value="1"/>
</dbReference>
<sequence>MRLPNLLEHDSLREVTQQASSWVALTNVNCHPDTQLFLCSLFSPVCLDRPIPPCRNLCTAVRDACLGKMLSYGFPWPEMLRCDKFPLENDLCIGPQTENKPDESVCAACNHPKTFEAIVDAYCQADFVMRFKADEIVVSGSDLRVTANRRKKIFKKGSLKKRDLQQMVFFVEGGLRCDCKELEQAESRSGTDYIGMGQKVGDKLMLSFVQKYEKKDPGTKKAMRAVRKETICREGIKVITGEGSVVESKESDAQDEAEVVESITGKKKRSKKNKRREETPLEETPEVLSTTPQPEKKGTESNDASSSGRKSERKANRNRDREAKKRRSRDRSEDAEERRARRRRKQESA</sequence>
<dbReference type="HOGENOM" id="CLU_795107_0_0_1"/>
<evidence type="ECO:0000256" key="7">
    <source>
        <dbReference type="ARBA" id="ARBA00022782"/>
    </source>
</evidence>
<gene>
    <name evidence="13" type="ORF">CAPTEDRAFT_167676</name>
</gene>
<evidence type="ECO:0008006" key="16">
    <source>
        <dbReference type="Google" id="ProtNLM"/>
    </source>
</evidence>
<dbReference type="InterPro" id="IPR015526">
    <property type="entry name" value="Frizzled/SFRP"/>
</dbReference>
<keyword evidence="6" id="KW-0732">Signal</keyword>
<evidence type="ECO:0000313" key="13">
    <source>
        <dbReference type="EMBL" id="ELU17320.1"/>
    </source>
</evidence>
<name>R7VL55_CAPTE</name>
<dbReference type="InterPro" id="IPR008993">
    <property type="entry name" value="TIMP-like_OB-fold"/>
</dbReference>
<dbReference type="GO" id="GO:0060070">
    <property type="term" value="P:canonical Wnt signaling pathway"/>
    <property type="evidence" value="ECO:0007669"/>
    <property type="project" value="TreeGrafter"/>
</dbReference>